<dbReference type="Proteomes" id="UP000515808">
    <property type="component" value="Chromosome"/>
</dbReference>
<organism evidence="1 2">
    <name type="scientific">Polaribacter pectinis</name>
    <dbReference type="NCBI Taxonomy" id="2738844"/>
    <lineage>
        <taxon>Bacteria</taxon>
        <taxon>Pseudomonadati</taxon>
        <taxon>Bacteroidota</taxon>
        <taxon>Flavobacteriia</taxon>
        <taxon>Flavobacteriales</taxon>
        <taxon>Flavobacteriaceae</taxon>
    </lineage>
</organism>
<protein>
    <submittedName>
        <fullName evidence="1">Uncharacterized protein</fullName>
    </submittedName>
</protein>
<accession>A0A7G9LC00</accession>
<name>A0A7G9LC00_9FLAO</name>
<keyword evidence="2" id="KW-1185">Reference proteome</keyword>
<evidence type="ECO:0000313" key="2">
    <source>
        <dbReference type="Proteomes" id="UP000515808"/>
    </source>
</evidence>
<proteinExistence type="predicted"/>
<gene>
    <name evidence="1" type="ORF">H9W90_03255</name>
</gene>
<dbReference type="EMBL" id="CP060695">
    <property type="protein sequence ID" value="QNM86149.1"/>
    <property type="molecule type" value="Genomic_DNA"/>
</dbReference>
<reference evidence="1 2" key="1">
    <citation type="submission" date="2020-08" db="EMBL/GenBank/DDBJ databases">
        <title>Polaribacter sp. L12M9 isolated from gut of the Korean scallop.</title>
        <authorList>
            <person name="Jeong Y.S."/>
        </authorList>
    </citation>
    <scope>NUCLEOTIDE SEQUENCE [LARGE SCALE GENOMIC DNA]</scope>
    <source>
        <strain evidence="1 2">L12M9</strain>
    </source>
</reference>
<sequence>MKIYSIENSEREILQPNSEFERRIILQYYLDNDILINNKEREILLKCTVSEPESIGIIGCLLKDKNHINILRLAIGAKNKSNKKLAKKSISYFTQNELENADNFYSFEKDFDLFNEIERVVEREYNVLYY</sequence>
<evidence type="ECO:0000313" key="1">
    <source>
        <dbReference type="EMBL" id="QNM86149.1"/>
    </source>
</evidence>
<dbReference type="KEGG" id="ppec:H9W90_03255"/>
<dbReference type="RefSeq" id="WP_187483032.1">
    <property type="nucleotide sequence ID" value="NZ_CP060695.1"/>
</dbReference>
<dbReference type="AlphaFoldDB" id="A0A7G9LC00"/>